<organism evidence="2 3">
    <name type="scientific">Serratia oryzae</name>
    <dbReference type="NCBI Taxonomy" id="2034155"/>
    <lineage>
        <taxon>Bacteria</taxon>
        <taxon>Pseudomonadati</taxon>
        <taxon>Pseudomonadota</taxon>
        <taxon>Gammaproteobacteria</taxon>
        <taxon>Enterobacterales</taxon>
        <taxon>Yersiniaceae</taxon>
        <taxon>Serratia</taxon>
    </lineage>
</organism>
<evidence type="ECO:0000259" key="1">
    <source>
        <dbReference type="SMART" id="SM00953"/>
    </source>
</evidence>
<sequence length="152" mass="16680">MIGYRIVKTKFLDSAWSGYGAQQYGGRWNHKGKAMIYLATSVSLAMLECLVHFDEAALLQHYTLLSIEVADTDIITLAPNALPANWQQFTAPQETMDIGSEWLDSATSVGLLVPSAVVPMESNLLINPQHADFAAYLASAQAIPHLFDARLK</sequence>
<dbReference type="OrthoDB" id="9789501at2"/>
<protein>
    <recommendedName>
        <fullName evidence="1">RES domain-containing protein</fullName>
    </recommendedName>
</protein>
<proteinExistence type="predicted"/>
<keyword evidence="3" id="KW-1185">Reference proteome</keyword>
<dbReference type="SMART" id="SM00953">
    <property type="entry name" value="RES"/>
    <property type="match status" value="1"/>
</dbReference>
<dbReference type="EMBL" id="MOXD01000013">
    <property type="protein sequence ID" value="OMQ20286.1"/>
    <property type="molecule type" value="Genomic_DNA"/>
</dbReference>
<dbReference type="RefSeq" id="WP_076943816.1">
    <property type="nucleotide sequence ID" value="NZ_MOXD01000013.1"/>
</dbReference>
<dbReference type="AlphaFoldDB" id="A0A1S8CGS9"/>
<dbReference type="Proteomes" id="UP000216021">
    <property type="component" value="Unassembled WGS sequence"/>
</dbReference>
<dbReference type="STRING" id="2034155.BMI79_19070"/>
<evidence type="ECO:0000313" key="2">
    <source>
        <dbReference type="EMBL" id="OMQ20286.1"/>
    </source>
</evidence>
<reference evidence="2 3" key="1">
    <citation type="submission" date="2016-11" db="EMBL/GenBank/DDBJ databases">
        <title>Rahnella oryzae sp. nov., isolated from rice root.</title>
        <authorList>
            <person name="Zhang X.-X."/>
            <person name="Zhang J."/>
        </authorList>
    </citation>
    <scope>NUCLEOTIDE SEQUENCE [LARGE SCALE GENOMIC DNA]</scope>
    <source>
        <strain evidence="2 3">J11-6</strain>
    </source>
</reference>
<evidence type="ECO:0000313" key="3">
    <source>
        <dbReference type="Proteomes" id="UP000216021"/>
    </source>
</evidence>
<dbReference type="Pfam" id="PF08808">
    <property type="entry name" value="RES"/>
    <property type="match status" value="1"/>
</dbReference>
<feature type="domain" description="RES" evidence="1">
    <location>
        <begin position="15"/>
        <end position="140"/>
    </location>
</feature>
<dbReference type="InterPro" id="IPR014914">
    <property type="entry name" value="RES_dom"/>
</dbReference>
<comment type="caution">
    <text evidence="2">The sequence shown here is derived from an EMBL/GenBank/DDBJ whole genome shotgun (WGS) entry which is preliminary data.</text>
</comment>
<name>A0A1S8CGS9_9GAMM</name>
<gene>
    <name evidence="2" type="ORF">BMI79_19070</name>
</gene>
<accession>A0A1S8CGS9</accession>